<sequence length="1142" mass="123156">MTTYSRTSRRTESINGSATAHPYPRTPSRTSAARTTSPTSTFSTATSGNPSKLNVVTRVAIEGKFQPSKETGAEVKMFLRIALPLESVTPGMTIPLFPGTRPLSASELGLTTVEIEDNVRITLSQVHPLDQQSVPYAFSTTYHPLLHKAAKLLNLPAPSSVPYQSVFGSLRSDAPSMSRPTASSLGNSDDAAPLDVNYTGHVLVSGYQVCYILPKEFPPLQEHGGHSSRTPYKNRRSSLGEKHVLQFMAAIEMYIPYTSMPPRNPYLLSIPTPRCLQNSIKFRVISNKPVSASMASLSSVEEDVGWDFSADPIISPRKHSRLSRTESHYTDFADDESSDSSVTEKLVSCCQGSFQSTERIRIRWAKPPKSIPNFVGADDGWNRAGVDKVKGEMRCSVMGKGIASGRQDGQEGIIMKVEYTGTCTGLWFPGVATLVGLDVGLEAKGSDVSWVDGQDTHWTVSGGHGFTGSNVGSRLPPSDTTSLATSTITEDNISTNPSHTTSYTSANSLLRAPLPNQSLAEYSFEGSTALTPSATLSSIGSWTPSSGAEASSGNVADRIKPPGSPVTLHVNMNEFIPPAKNSFVFKISGICLITPRYPHLTSASYREPASSSSNTESDMERNQNPLIALPRFTVLAAHSETTTTIIDNKLDSDLLKLVVYNPSGDISTDAQALKTVLQKGGSTTCNDDGGRIALRSAARHGVMHGHVNSIMRGTRRPTIPNSKLNGSTGLISSRAITASGAGRSGPLLIPYATATVTPLLLERGGDAPLDSYGVRITLPVPLDPDCSYLEFGLAQIGLESAGGEPPNIDIASASVDGIPVRCEISVPKQDKDAVPQFEQMSGQEWLSWVTVHTQGLGGGSLVVDYVVHDVLHHQSPKSRWKGKSIDDLSMEVFLPAFALPVGRLEVLFDSVPGLEVASLRSNLVYQQSSISGGRLLHYSLDASYLPRLSVRIRPSRLRGSAPSLSSIFGFMVVLGLLASSLATLSFLLGLGTEVEQLQRSLETYSLLRDAPEWRNHPEAVTVTTTAYTTHIASPQWCHNMSQQSYDTFVTAVAPAPSVIRTNIPDDKPQESEVPDSGDGDWDSDADRDGAPALLLLAYHKMVKWPLSLEKIDMNVALDKIAATVDVIWQILRKIYHYPLDPP</sequence>
<gene>
    <name evidence="1" type="ORF">CCMSSC00406_0005146</name>
</gene>
<keyword evidence="2" id="KW-1185">Reference proteome</keyword>
<reference evidence="1 2" key="1">
    <citation type="journal article" date="2021" name="Appl. Environ. Microbiol.">
        <title>Genetic linkage and physical mapping for an oyster mushroom Pleurotus cornucopiae and QTL analysis for the trait cap color.</title>
        <authorList>
            <person name="Zhang Y."/>
            <person name="Gao W."/>
            <person name="Sonnenberg A."/>
            <person name="Chen Q."/>
            <person name="Zhang J."/>
            <person name="Huang C."/>
        </authorList>
    </citation>
    <scope>NUCLEOTIDE SEQUENCE [LARGE SCALE GENOMIC DNA]</scope>
    <source>
        <strain evidence="1">CCMSSC00406</strain>
    </source>
</reference>
<accession>A0ACB7J7T6</accession>
<dbReference type="Proteomes" id="UP000824881">
    <property type="component" value="Unassembled WGS sequence"/>
</dbReference>
<name>A0ACB7J7T6_PLECO</name>
<proteinExistence type="predicted"/>
<comment type="caution">
    <text evidence="1">The sequence shown here is derived from an EMBL/GenBank/DDBJ whole genome shotgun (WGS) entry which is preliminary data.</text>
</comment>
<evidence type="ECO:0000313" key="2">
    <source>
        <dbReference type="Proteomes" id="UP000824881"/>
    </source>
</evidence>
<organism evidence="1 2">
    <name type="scientific">Pleurotus cornucopiae</name>
    <name type="common">Cornucopia mushroom</name>
    <dbReference type="NCBI Taxonomy" id="5321"/>
    <lineage>
        <taxon>Eukaryota</taxon>
        <taxon>Fungi</taxon>
        <taxon>Dikarya</taxon>
        <taxon>Basidiomycota</taxon>
        <taxon>Agaricomycotina</taxon>
        <taxon>Agaricomycetes</taxon>
        <taxon>Agaricomycetidae</taxon>
        <taxon>Agaricales</taxon>
        <taxon>Pleurotineae</taxon>
        <taxon>Pleurotaceae</taxon>
        <taxon>Pleurotus</taxon>
    </lineage>
</organism>
<dbReference type="EMBL" id="WQMT02000002">
    <property type="protein sequence ID" value="KAG9226235.1"/>
    <property type="molecule type" value="Genomic_DNA"/>
</dbReference>
<evidence type="ECO:0000313" key="1">
    <source>
        <dbReference type="EMBL" id="KAG9226235.1"/>
    </source>
</evidence>
<protein>
    <submittedName>
        <fullName evidence="1">Uncharacterized protein</fullName>
    </submittedName>
</protein>